<dbReference type="Gene3D" id="3.10.180.10">
    <property type="entry name" value="2,3-Dihydroxybiphenyl 1,2-Dioxygenase, domain 1"/>
    <property type="match status" value="1"/>
</dbReference>
<proteinExistence type="predicted"/>
<keyword evidence="3" id="KW-1185">Reference proteome</keyword>
<evidence type="ECO:0000259" key="1">
    <source>
        <dbReference type="PROSITE" id="PS51819"/>
    </source>
</evidence>
<evidence type="ECO:0000313" key="3">
    <source>
        <dbReference type="Proteomes" id="UP001556098"/>
    </source>
</evidence>
<sequence length="135" mass="14646">MPQPQLTALDHLVLTVADIPRSIEFYTGALGMRAESFDVVDGSSRCALRFGPSKINLHEAGREFEPKAARPSTGSADLCFLTDRPLADWIGHLKARNIAVEEGPVARTGARFPLTSIYLRDPDGNLIEIATESAP</sequence>
<dbReference type="PANTHER" id="PTHR21366">
    <property type="entry name" value="GLYOXALASE FAMILY PROTEIN"/>
    <property type="match status" value="1"/>
</dbReference>
<protein>
    <submittedName>
        <fullName evidence="2">VOC family protein</fullName>
    </submittedName>
</protein>
<dbReference type="PANTHER" id="PTHR21366:SF14">
    <property type="entry name" value="GLYOXALASE DOMAIN-CONTAINING PROTEIN 5"/>
    <property type="match status" value="1"/>
</dbReference>
<dbReference type="Proteomes" id="UP001556098">
    <property type="component" value="Unassembled WGS sequence"/>
</dbReference>
<reference evidence="2 3" key="1">
    <citation type="submission" date="2024-07" db="EMBL/GenBank/DDBJ databases">
        <title>Marimonas sp.nov., isolated from tidal-flat sediment.</title>
        <authorList>
            <person name="Jayan J.N."/>
            <person name="Lee S.S."/>
        </authorList>
    </citation>
    <scope>NUCLEOTIDE SEQUENCE [LARGE SCALE GENOMIC DNA]</scope>
    <source>
        <strain evidence="2 3">MJW-29</strain>
    </source>
</reference>
<comment type="caution">
    <text evidence="2">The sequence shown here is derived from an EMBL/GenBank/DDBJ whole genome shotgun (WGS) entry which is preliminary data.</text>
</comment>
<dbReference type="Pfam" id="PF00903">
    <property type="entry name" value="Glyoxalase"/>
    <property type="match status" value="1"/>
</dbReference>
<organism evidence="2 3">
    <name type="scientific">Sulfitobacter sediminis</name>
    <dbReference type="NCBI Taxonomy" id="3234186"/>
    <lineage>
        <taxon>Bacteria</taxon>
        <taxon>Pseudomonadati</taxon>
        <taxon>Pseudomonadota</taxon>
        <taxon>Alphaproteobacteria</taxon>
        <taxon>Rhodobacterales</taxon>
        <taxon>Roseobacteraceae</taxon>
        <taxon>Sulfitobacter</taxon>
    </lineage>
</organism>
<evidence type="ECO:0000313" key="2">
    <source>
        <dbReference type="EMBL" id="MEW9918237.1"/>
    </source>
</evidence>
<name>A0ABV3RH01_9RHOB</name>
<dbReference type="EMBL" id="JBFNXX010000001">
    <property type="protein sequence ID" value="MEW9918237.1"/>
    <property type="molecule type" value="Genomic_DNA"/>
</dbReference>
<dbReference type="InterPro" id="IPR037523">
    <property type="entry name" value="VOC_core"/>
</dbReference>
<dbReference type="InterPro" id="IPR050383">
    <property type="entry name" value="GlyoxalaseI/FosfomycinResist"/>
</dbReference>
<dbReference type="SUPFAM" id="SSF54593">
    <property type="entry name" value="Glyoxalase/Bleomycin resistance protein/Dihydroxybiphenyl dioxygenase"/>
    <property type="match status" value="1"/>
</dbReference>
<dbReference type="InterPro" id="IPR004360">
    <property type="entry name" value="Glyas_Fos-R_dOase_dom"/>
</dbReference>
<dbReference type="InterPro" id="IPR029068">
    <property type="entry name" value="Glyas_Bleomycin-R_OHBP_Dase"/>
</dbReference>
<accession>A0ABV3RH01</accession>
<gene>
    <name evidence="2" type="ORF">AB2B41_01360</name>
</gene>
<dbReference type="PROSITE" id="PS51819">
    <property type="entry name" value="VOC"/>
    <property type="match status" value="1"/>
</dbReference>
<feature type="domain" description="VOC" evidence="1">
    <location>
        <begin position="8"/>
        <end position="132"/>
    </location>
</feature>
<dbReference type="CDD" id="cd07253">
    <property type="entry name" value="GLOD5"/>
    <property type="match status" value="1"/>
</dbReference>
<dbReference type="RefSeq" id="WP_367875943.1">
    <property type="nucleotide sequence ID" value="NZ_JBFNXX010000001.1"/>
</dbReference>